<reference evidence="5 6" key="1">
    <citation type="submission" date="2020-05" db="EMBL/GenBank/DDBJ databases">
        <title>Complete genome sequence of Deefgea sp. D17.</title>
        <authorList>
            <person name="Bae J.-W."/>
            <person name="Han J.E."/>
        </authorList>
    </citation>
    <scope>NUCLEOTIDE SEQUENCE [LARGE SCALE GENOMIC DNA]</scope>
    <source>
        <strain evidence="5 6">D17</strain>
    </source>
</reference>
<evidence type="ECO:0000256" key="1">
    <source>
        <dbReference type="ARBA" id="ARBA00023015"/>
    </source>
</evidence>
<dbReference type="EMBL" id="CP054143">
    <property type="protein sequence ID" value="QKJ66534.1"/>
    <property type="molecule type" value="Genomic_DNA"/>
</dbReference>
<dbReference type="AlphaFoldDB" id="A0A6M8SQY1"/>
<dbReference type="PROSITE" id="PS00041">
    <property type="entry name" value="HTH_ARAC_FAMILY_1"/>
    <property type="match status" value="1"/>
</dbReference>
<dbReference type="PANTHER" id="PTHR47894:SF4">
    <property type="entry name" value="HTH-TYPE TRANSCRIPTIONAL REGULATOR GADX"/>
    <property type="match status" value="1"/>
</dbReference>
<dbReference type="RefSeq" id="WP_173533038.1">
    <property type="nucleotide sequence ID" value="NZ_CP054143.1"/>
</dbReference>
<keyword evidence="2" id="KW-0238">DNA-binding</keyword>
<dbReference type="Proteomes" id="UP000504844">
    <property type="component" value="Chromosome"/>
</dbReference>
<dbReference type="GO" id="GO:0005829">
    <property type="term" value="C:cytosol"/>
    <property type="evidence" value="ECO:0007669"/>
    <property type="project" value="TreeGrafter"/>
</dbReference>
<dbReference type="GO" id="GO:0003700">
    <property type="term" value="F:DNA-binding transcription factor activity"/>
    <property type="evidence" value="ECO:0007669"/>
    <property type="project" value="InterPro"/>
</dbReference>
<organism evidence="5 6">
    <name type="scientific">Deefgea piscis</name>
    <dbReference type="NCBI Taxonomy" id="2739061"/>
    <lineage>
        <taxon>Bacteria</taxon>
        <taxon>Pseudomonadati</taxon>
        <taxon>Pseudomonadota</taxon>
        <taxon>Betaproteobacteria</taxon>
        <taxon>Neisseriales</taxon>
        <taxon>Chitinibacteraceae</taxon>
        <taxon>Deefgea</taxon>
    </lineage>
</organism>
<evidence type="ECO:0000313" key="6">
    <source>
        <dbReference type="Proteomes" id="UP000504844"/>
    </source>
</evidence>
<evidence type="ECO:0000259" key="4">
    <source>
        <dbReference type="PROSITE" id="PS01124"/>
    </source>
</evidence>
<dbReference type="InterPro" id="IPR020449">
    <property type="entry name" value="Tscrpt_reg_AraC-type_HTH"/>
</dbReference>
<evidence type="ECO:0000256" key="3">
    <source>
        <dbReference type="ARBA" id="ARBA00023163"/>
    </source>
</evidence>
<sequence length="274" mass="30426">MPAFQTKQIKLSQIQAKSTQSLRQICCLQPMLMRVRQGEKHLFIGEQHFIARVGDLVIAPAGLELTLRNQADHSGYACDVVLLDPQLIASCRQQYPEVLRAALQQPAQLCVKLDPWVALQWDQLFQASDIEPPALLHHRAVGLLLALAMAGQGQAIFIDKGDSISQRVQQLLLLHTSKPWTVEQMAQQLHLGASTLRRQLMQEGHSFRRLLEQVRLNTALGMIQTTSHSIGDIAQQCGYASASRFSSRFSQQFGVKPLQLRATVASGAALTARH</sequence>
<dbReference type="PANTHER" id="PTHR47894">
    <property type="entry name" value="HTH-TYPE TRANSCRIPTIONAL REGULATOR GADX"/>
    <property type="match status" value="1"/>
</dbReference>
<keyword evidence="3" id="KW-0804">Transcription</keyword>
<keyword evidence="1" id="KW-0805">Transcription regulation</keyword>
<dbReference type="InterPro" id="IPR009057">
    <property type="entry name" value="Homeodomain-like_sf"/>
</dbReference>
<dbReference type="InterPro" id="IPR018060">
    <property type="entry name" value="HTH_AraC"/>
</dbReference>
<dbReference type="SMART" id="SM00342">
    <property type="entry name" value="HTH_ARAC"/>
    <property type="match status" value="1"/>
</dbReference>
<dbReference type="PROSITE" id="PS01124">
    <property type="entry name" value="HTH_ARAC_FAMILY_2"/>
    <property type="match status" value="1"/>
</dbReference>
<gene>
    <name evidence="5" type="ORF">HQN60_07370</name>
</gene>
<feature type="domain" description="HTH araC/xylS-type" evidence="4">
    <location>
        <begin position="166"/>
        <end position="263"/>
    </location>
</feature>
<dbReference type="InterPro" id="IPR037923">
    <property type="entry name" value="HTH-like"/>
</dbReference>
<proteinExistence type="predicted"/>
<dbReference type="Gene3D" id="1.10.10.60">
    <property type="entry name" value="Homeodomain-like"/>
    <property type="match status" value="1"/>
</dbReference>
<dbReference type="KEGG" id="dee:HQN60_07370"/>
<keyword evidence="6" id="KW-1185">Reference proteome</keyword>
<protein>
    <submittedName>
        <fullName evidence="5">Helix-turn-helix transcriptional regulator</fullName>
    </submittedName>
</protein>
<evidence type="ECO:0000313" key="5">
    <source>
        <dbReference type="EMBL" id="QKJ66534.1"/>
    </source>
</evidence>
<dbReference type="GO" id="GO:0000976">
    <property type="term" value="F:transcription cis-regulatory region binding"/>
    <property type="evidence" value="ECO:0007669"/>
    <property type="project" value="TreeGrafter"/>
</dbReference>
<name>A0A6M8SQY1_9NEIS</name>
<dbReference type="Pfam" id="PF12833">
    <property type="entry name" value="HTH_18"/>
    <property type="match status" value="1"/>
</dbReference>
<dbReference type="PRINTS" id="PR00032">
    <property type="entry name" value="HTHARAC"/>
</dbReference>
<dbReference type="SUPFAM" id="SSF51215">
    <property type="entry name" value="Regulatory protein AraC"/>
    <property type="match status" value="1"/>
</dbReference>
<dbReference type="SUPFAM" id="SSF46689">
    <property type="entry name" value="Homeodomain-like"/>
    <property type="match status" value="1"/>
</dbReference>
<accession>A0A6M8SQY1</accession>
<evidence type="ECO:0000256" key="2">
    <source>
        <dbReference type="ARBA" id="ARBA00023125"/>
    </source>
</evidence>
<dbReference type="InterPro" id="IPR018062">
    <property type="entry name" value="HTH_AraC-typ_CS"/>
</dbReference>